<dbReference type="Gene3D" id="3.10.560.10">
    <property type="entry name" value="Outer membrane lipoprotein wza domain like"/>
    <property type="match status" value="1"/>
</dbReference>
<dbReference type="Pfam" id="PF12836">
    <property type="entry name" value="HHH_3"/>
    <property type="match status" value="1"/>
</dbReference>
<feature type="domain" description="Helix-hairpin-helix DNA-binding motif class 1" evidence="3">
    <location>
        <begin position="228"/>
        <end position="247"/>
    </location>
</feature>
<dbReference type="InterPro" id="IPR010994">
    <property type="entry name" value="RuvA_2-like"/>
</dbReference>
<dbReference type="PANTHER" id="PTHR21180">
    <property type="entry name" value="ENDONUCLEASE/EXONUCLEASE/PHOSPHATASE FAMILY DOMAIN-CONTAINING PROTEIN 1"/>
    <property type="match status" value="1"/>
</dbReference>
<dbReference type="GO" id="GO:0015627">
    <property type="term" value="C:type II protein secretion system complex"/>
    <property type="evidence" value="ECO:0007669"/>
    <property type="project" value="TreeGrafter"/>
</dbReference>
<comment type="caution">
    <text evidence="4">The sequence shown here is derived from an EMBL/GenBank/DDBJ whole genome shotgun (WGS) entry which is preliminary data.</text>
</comment>
<keyword evidence="2" id="KW-1133">Transmembrane helix</keyword>
<name>A0A4R8UEH2_9MICO</name>
<evidence type="ECO:0000259" key="3">
    <source>
        <dbReference type="SMART" id="SM00278"/>
    </source>
</evidence>
<evidence type="ECO:0000313" key="5">
    <source>
        <dbReference type="Proteomes" id="UP000297866"/>
    </source>
</evidence>
<dbReference type="NCBIfam" id="TIGR00426">
    <property type="entry name" value="competence protein ComEA helix-hairpin-helix repeat region"/>
    <property type="match status" value="1"/>
</dbReference>
<accession>A0A4R8UEH2</accession>
<reference evidence="4 5" key="1">
    <citation type="submission" date="2019-03" db="EMBL/GenBank/DDBJ databases">
        <title>Genomics of glacier-inhabiting Cryobacterium strains.</title>
        <authorList>
            <person name="Liu Q."/>
            <person name="Xin Y.-H."/>
        </authorList>
    </citation>
    <scope>NUCLEOTIDE SEQUENCE [LARGE SCALE GENOMIC DNA]</scope>
    <source>
        <strain evidence="4 5">Sr47</strain>
    </source>
</reference>
<dbReference type="GO" id="GO:0006281">
    <property type="term" value="P:DNA repair"/>
    <property type="evidence" value="ECO:0007669"/>
    <property type="project" value="InterPro"/>
</dbReference>
<evidence type="ECO:0000256" key="1">
    <source>
        <dbReference type="SAM" id="MobiDB-lite"/>
    </source>
</evidence>
<feature type="compositionally biased region" description="Gly residues" evidence="1">
    <location>
        <begin position="72"/>
        <end position="93"/>
    </location>
</feature>
<dbReference type="Proteomes" id="UP000297866">
    <property type="component" value="Unassembled WGS sequence"/>
</dbReference>
<organism evidence="4 5">
    <name type="scientific">Cryobacterium tagatosivorans</name>
    <dbReference type="NCBI Taxonomy" id="1259199"/>
    <lineage>
        <taxon>Bacteria</taxon>
        <taxon>Bacillati</taxon>
        <taxon>Actinomycetota</taxon>
        <taxon>Actinomycetes</taxon>
        <taxon>Micrococcales</taxon>
        <taxon>Microbacteriaceae</taxon>
        <taxon>Cryobacterium</taxon>
    </lineage>
</organism>
<feature type="region of interest" description="Disordered" evidence="1">
    <location>
        <begin position="72"/>
        <end position="99"/>
    </location>
</feature>
<feature type="transmembrane region" description="Helical" evidence="2">
    <location>
        <begin position="27"/>
        <end position="49"/>
    </location>
</feature>
<dbReference type="Gene3D" id="1.10.150.280">
    <property type="entry name" value="AF1531-like domain"/>
    <property type="match status" value="1"/>
</dbReference>
<feature type="region of interest" description="Disordered" evidence="1">
    <location>
        <begin position="168"/>
        <end position="187"/>
    </location>
</feature>
<feature type="domain" description="Helix-hairpin-helix DNA-binding motif class 1" evidence="3">
    <location>
        <begin position="198"/>
        <end position="217"/>
    </location>
</feature>
<dbReference type="OrthoDB" id="9758724at2"/>
<dbReference type="InterPro" id="IPR003583">
    <property type="entry name" value="Hlx-hairpin-Hlx_DNA-bd_motif"/>
</dbReference>
<keyword evidence="2" id="KW-0472">Membrane</keyword>
<dbReference type="Pfam" id="PF10531">
    <property type="entry name" value="SLBB"/>
    <property type="match status" value="1"/>
</dbReference>
<dbReference type="SUPFAM" id="SSF47781">
    <property type="entry name" value="RuvA domain 2-like"/>
    <property type="match status" value="1"/>
</dbReference>
<dbReference type="GO" id="GO:0003677">
    <property type="term" value="F:DNA binding"/>
    <property type="evidence" value="ECO:0007669"/>
    <property type="project" value="InterPro"/>
</dbReference>
<evidence type="ECO:0000256" key="2">
    <source>
        <dbReference type="SAM" id="Phobius"/>
    </source>
</evidence>
<dbReference type="RefSeq" id="WP_134489615.1">
    <property type="nucleotide sequence ID" value="NZ_SOEZ01000038.1"/>
</dbReference>
<evidence type="ECO:0000313" key="4">
    <source>
        <dbReference type="EMBL" id="TFB51984.1"/>
    </source>
</evidence>
<dbReference type="AlphaFoldDB" id="A0A4R8UEH2"/>
<dbReference type="PANTHER" id="PTHR21180:SF32">
    <property type="entry name" value="ENDONUCLEASE_EXONUCLEASE_PHOSPHATASE FAMILY DOMAIN-CONTAINING PROTEIN 1"/>
    <property type="match status" value="1"/>
</dbReference>
<keyword evidence="5" id="KW-1185">Reference proteome</keyword>
<gene>
    <name evidence="4" type="ORF">E3O23_07315</name>
</gene>
<protein>
    <submittedName>
        <fullName evidence="4">Helix-hairpin-helix domain-containing protein</fullName>
    </submittedName>
</protein>
<dbReference type="EMBL" id="SOEZ01000038">
    <property type="protein sequence ID" value="TFB51984.1"/>
    <property type="molecule type" value="Genomic_DNA"/>
</dbReference>
<dbReference type="InterPro" id="IPR019554">
    <property type="entry name" value="Soluble_ligand-bd"/>
</dbReference>
<dbReference type="GO" id="GO:0015628">
    <property type="term" value="P:protein secretion by the type II secretion system"/>
    <property type="evidence" value="ECO:0007669"/>
    <property type="project" value="TreeGrafter"/>
</dbReference>
<proteinExistence type="predicted"/>
<dbReference type="InterPro" id="IPR051675">
    <property type="entry name" value="Endo/Exo/Phosphatase_dom_1"/>
</dbReference>
<keyword evidence="2" id="KW-0812">Transmembrane</keyword>
<dbReference type="InterPro" id="IPR004509">
    <property type="entry name" value="Competence_ComEA_HhH"/>
</dbReference>
<sequence length="250" mass="24008">MESDEPIDALARLAPSARAPERSRRRVGVGAAVVLLIAALVAAVAVSALGQPTGQVVAPVGGGAGAGGTGPGAGAGTGAGTGSGSGSGGGTGSASGSPDGSASGGILFVHVLGAVRRPGLFEVHDGARVIDVVAAAGGLLATADPAGVNLARLVGDGEQVYIPKLGEAQPGAPPGGTGAVGAPHAPGGKVSLNSASVSELDTLPRIGPLMAQRIIDYREANGPFAAIEDLRNVTGIGDKTFDGLKELITP</sequence>
<dbReference type="SMART" id="SM00278">
    <property type="entry name" value="HhH1"/>
    <property type="match status" value="2"/>
</dbReference>